<proteinExistence type="predicted"/>
<keyword evidence="2" id="KW-1185">Reference proteome</keyword>
<accession>A0A2H3CIR3</accession>
<dbReference type="AlphaFoldDB" id="A0A2H3CIR3"/>
<name>A0A2H3CIR3_ARMGA</name>
<organism evidence="1 2">
    <name type="scientific">Armillaria gallica</name>
    <name type="common">Bulbous honey fungus</name>
    <name type="synonym">Armillaria bulbosa</name>
    <dbReference type="NCBI Taxonomy" id="47427"/>
    <lineage>
        <taxon>Eukaryota</taxon>
        <taxon>Fungi</taxon>
        <taxon>Dikarya</taxon>
        <taxon>Basidiomycota</taxon>
        <taxon>Agaricomycotina</taxon>
        <taxon>Agaricomycetes</taxon>
        <taxon>Agaricomycetidae</taxon>
        <taxon>Agaricales</taxon>
        <taxon>Marasmiineae</taxon>
        <taxon>Physalacriaceae</taxon>
        <taxon>Armillaria</taxon>
    </lineage>
</organism>
<protein>
    <submittedName>
        <fullName evidence="1">Uncharacterized protein</fullName>
    </submittedName>
</protein>
<reference evidence="2" key="1">
    <citation type="journal article" date="2017" name="Nat. Ecol. Evol.">
        <title>Genome expansion and lineage-specific genetic innovations in the forest pathogenic fungi Armillaria.</title>
        <authorList>
            <person name="Sipos G."/>
            <person name="Prasanna A.N."/>
            <person name="Walter M.C."/>
            <person name="O'Connor E."/>
            <person name="Balint B."/>
            <person name="Krizsan K."/>
            <person name="Kiss B."/>
            <person name="Hess J."/>
            <person name="Varga T."/>
            <person name="Slot J."/>
            <person name="Riley R."/>
            <person name="Boka B."/>
            <person name="Rigling D."/>
            <person name="Barry K."/>
            <person name="Lee J."/>
            <person name="Mihaltcheva S."/>
            <person name="LaButti K."/>
            <person name="Lipzen A."/>
            <person name="Waldron R."/>
            <person name="Moloney N.M."/>
            <person name="Sperisen C."/>
            <person name="Kredics L."/>
            <person name="Vagvoelgyi C."/>
            <person name="Patrignani A."/>
            <person name="Fitzpatrick D."/>
            <person name="Nagy I."/>
            <person name="Doyle S."/>
            <person name="Anderson J.B."/>
            <person name="Grigoriev I.V."/>
            <person name="Gueldener U."/>
            <person name="Muensterkoetter M."/>
            <person name="Nagy L.G."/>
        </authorList>
    </citation>
    <scope>NUCLEOTIDE SEQUENCE [LARGE SCALE GENOMIC DNA]</scope>
    <source>
        <strain evidence="2">Ar21-2</strain>
    </source>
</reference>
<dbReference type="InParanoid" id="A0A2H3CIR3"/>
<gene>
    <name evidence="1" type="ORF">ARMGADRAFT_1038229</name>
</gene>
<evidence type="ECO:0000313" key="2">
    <source>
        <dbReference type="Proteomes" id="UP000217790"/>
    </source>
</evidence>
<dbReference type="Proteomes" id="UP000217790">
    <property type="component" value="Unassembled WGS sequence"/>
</dbReference>
<dbReference type="EMBL" id="KZ293711">
    <property type="protein sequence ID" value="PBK82935.1"/>
    <property type="molecule type" value="Genomic_DNA"/>
</dbReference>
<sequence length="192" mass="22250">MIYGFTASVFDEFKFIGSDHWWVLEMGDFEIIASPNSIQLSSEQKMFLANNTALFHILESFKYEIFVEGWFQTFHMVFVLHWPPVDQSQDGLNQVYEASFLLAIKQGLRDPFHELDENTKAKELKRVGSVEYRHRIIYSGEEIEVECLSLPVSTEGERSGRRRVQRIELFSSDRSLAKNRVGLQDASSDKDT</sequence>
<dbReference type="OrthoDB" id="10382019at2759"/>
<evidence type="ECO:0000313" key="1">
    <source>
        <dbReference type="EMBL" id="PBK82935.1"/>
    </source>
</evidence>